<feature type="domain" description="Ricin B lectin" evidence="1">
    <location>
        <begin position="3"/>
        <end position="88"/>
    </location>
</feature>
<sequence>MHDQWYLTSEQIPEGFYLIEVLHSGKFITYTPERSTLVQQDRNLENEGESQVFEVQHIGYRDYIIRHRFTGLVLTVHNGSPSPCAPIVLCRYMGPRTPYQIVNFERSNEQSSDSIILIKHTRMVFDIDGGSQSSNARLLQFPQKKNNFNRALSLYGTSDSIILIKHTRMVFDIDGGSQSSNARLLQFPQKKNNFNQINQRFRLHQVIDRQTLQANITIPNEFFR</sequence>
<dbReference type="Proteomes" id="UP000663834">
    <property type="component" value="Unassembled WGS sequence"/>
</dbReference>
<proteinExistence type="predicted"/>
<evidence type="ECO:0000259" key="1">
    <source>
        <dbReference type="Pfam" id="PF14200"/>
    </source>
</evidence>
<evidence type="ECO:0000313" key="2">
    <source>
        <dbReference type="EMBL" id="CAF1544932.1"/>
    </source>
</evidence>
<evidence type="ECO:0000313" key="3">
    <source>
        <dbReference type="EMBL" id="CAF4955924.1"/>
    </source>
</evidence>
<name>A0A815WEM7_9BILA</name>
<dbReference type="Gene3D" id="2.80.10.50">
    <property type="match status" value="2"/>
</dbReference>
<gene>
    <name evidence="3" type="ORF">GIL414_LOCUS54582</name>
    <name evidence="2" type="ORF">KQP761_LOCUS17220</name>
</gene>
<accession>A0A815WEM7</accession>
<reference evidence="2" key="1">
    <citation type="submission" date="2021-02" db="EMBL/GenBank/DDBJ databases">
        <authorList>
            <person name="Nowell W R."/>
        </authorList>
    </citation>
    <scope>NUCLEOTIDE SEQUENCE</scope>
</reference>
<dbReference type="EMBL" id="CAJOBJ010191709">
    <property type="protein sequence ID" value="CAF4955924.1"/>
    <property type="molecule type" value="Genomic_DNA"/>
</dbReference>
<dbReference type="Proteomes" id="UP000681720">
    <property type="component" value="Unassembled WGS sequence"/>
</dbReference>
<evidence type="ECO:0000313" key="4">
    <source>
        <dbReference type="Proteomes" id="UP000663834"/>
    </source>
</evidence>
<dbReference type="InterPro" id="IPR000772">
    <property type="entry name" value="Ricin_B_lectin"/>
</dbReference>
<dbReference type="OrthoDB" id="9973561at2759"/>
<dbReference type="CDD" id="cd00161">
    <property type="entry name" value="beta-trefoil_Ricin-like"/>
    <property type="match status" value="1"/>
</dbReference>
<comment type="caution">
    <text evidence="2">The sequence shown here is derived from an EMBL/GenBank/DDBJ whole genome shotgun (WGS) entry which is preliminary data.</text>
</comment>
<dbReference type="SUPFAM" id="SSF50370">
    <property type="entry name" value="Ricin B-like lectins"/>
    <property type="match status" value="1"/>
</dbReference>
<dbReference type="EMBL" id="CAJNOW010008785">
    <property type="protein sequence ID" value="CAF1544932.1"/>
    <property type="molecule type" value="Genomic_DNA"/>
</dbReference>
<dbReference type="InterPro" id="IPR035992">
    <property type="entry name" value="Ricin_B-like_lectins"/>
</dbReference>
<organism evidence="2 4">
    <name type="scientific">Rotaria magnacalcarata</name>
    <dbReference type="NCBI Taxonomy" id="392030"/>
    <lineage>
        <taxon>Eukaryota</taxon>
        <taxon>Metazoa</taxon>
        <taxon>Spiralia</taxon>
        <taxon>Gnathifera</taxon>
        <taxon>Rotifera</taxon>
        <taxon>Eurotatoria</taxon>
        <taxon>Bdelloidea</taxon>
        <taxon>Philodinida</taxon>
        <taxon>Philodinidae</taxon>
        <taxon>Rotaria</taxon>
    </lineage>
</organism>
<dbReference type="AlphaFoldDB" id="A0A815WEM7"/>
<dbReference type="Pfam" id="PF14200">
    <property type="entry name" value="RicinB_lectin_2"/>
    <property type="match status" value="1"/>
</dbReference>
<protein>
    <recommendedName>
        <fullName evidence="1">Ricin B lectin domain-containing protein</fullName>
    </recommendedName>
</protein>